<keyword evidence="3" id="KW-1185">Reference proteome</keyword>
<dbReference type="InterPro" id="IPR013830">
    <property type="entry name" value="SGNH_hydro"/>
</dbReference>
<proteinExistence type="predicted"/>
<evidence type="ECO:0000313" key="3">
    <source>
        <dbReference type="Proteomes" id="UP000737171"/>
    </source>
</evidence>
<dbReference type="RefSeq" id="WP_173119341.1">
    <property type="nucleotide sequence ID" value="NZ_JABRWJ010000001.1"/>
</dbReference>
<feature type="domain" description="SGNH hydrolase-type esterase" evidence="1">
    <location>
        <begin position="61"/>
        <end position="236"/>
    </location>
</feature>
<dbReference type="InterPro" id="IPR036514">
    <property type="entry name" value="SGNH_hydro_sf"/>
</dbReference>
<name>A0ABX2EC63_9BURK</name>
<dbReference type="Pfam" id="PF13472">
    <property type="entry name" value="Lipase_GDSL_2"/>
    <property type="match status" value="1"/>
</dbReference>
<sequence>MSAVPVRFGMALGGAMCAAAGAALLDQSLRVRRALADARAAAAVHTAFERRIETAHARVLVLGDSTGAGIGAQAADEAIAGLLARDHPQIEVLNLSRSGARIADVGRQTESLPRSSQPLFDLLLLHVGANDILRARRLAEIDEPAQRMVCTLRPLARRMIWVGPGDLGLAPLFRAPFTWWLSRRTHAAARRFGRLAQHHDIHFVGFHEGPHRAVLAADPRRYFCADGIHPSTEGYRYCYGWLRSAAVLELGGAVRDQATGDTFDSGGDVSQMTRCPTAACSRSEIASPGLLNPA</sequence>
<dbReference type="Proteomes" id="UP000737171">
    <property type="component" value="Unassembled WGS sequence"/>
</dbReference>
<dbReference type="SUPFAM" id="SSF52266">
    <property type="entry name" value="SGNH hydrolase"/>
    <property type="match status" value="1"/>
</dbReference>
<evidence type="ECO:0000313" key="2">
    <source>
        <dbReference type="EMBL" id="NRF65357.1"/>
    </source>
</evidence>
<comment type="caution">
    <text evidence="2">The sequence shown here is derived from an EMBL/GenBank/DDBJ whole genome shotgun (WGS) entry which is preliminary data.</text>
</comment>
<gene>
    <name evidence="2" type="ORF">HLB44_00010</name>
</gene>
<organism evidence="2 3">
    <name type="scientific">Pseudaquabacterium terrae</name>
    <dbReference type="NCBI Taxonomy" id="2732868"/>
    <lineage>
        <taxon>Bacteria</taxon>
        <taxon>Pseudomonadati</taxon>
        <taxon>Pseudomonadota</taxon>
        <taxon>Betaproteobacteria</taxon>
        <taxon>Burkholderiales</taxon>
        <taxon>Sphaerotilaceae</taxon>
        <taxon>Pseudaquabacterium</taxon>
    </lineage>
</organism>
<evidence type="ECO:0000259" key="1">
    <source>
        <dbReference type="Pfam" id="PF13472"/>
    </source>
</evidence>
<dbReference type="Gene3D" id="3.40.50.1110">
    <property type="entry name" value="SGNH hydrolase"/>
    <property type="match status" value="1"/>
</dbReference>
<dbReference type="EMBL" id="JABRWJ010000001">
    <property type="protein sequence ID" value="NRF65357.1"/>
    <property type="molecule type" value="Genomic_DNA"/>
</dbReference>
<protein>
    <recommendedName>
        <fullName evidence="1">SGNH hydrolase-type esterase domain-containing protein</fullName>
    </recommendedName>
</protein>
<reference evidence="2 3" key="1">
    <citation type="submission" date="2020-05" db="EMBL/GenBank/DDBJ databases">
        <title>Aquincola sp. isolate from soil.</title>
        <authorList>
            <person name="Han J."/>
            <person name="Kim D.-U."/>
        </authorList>
    </citation>
    <scope>NUCLEOTIDE SEQUENCE [LARGE SCALE GENOMIC DNA]</scope>
    <source>
        <strain evidence="2 3">S2</strain>
    </source>
</reference>
<accession>A0ABX2EC63</accession>